<feature type="region of interest" description="Disordered" evidence="1">
    <location>
        <begin position="169"/>
        <end position="209"/>
    </location>
</feature>
<evidence type="ECO:0000313" key="4">
    <source>
        <dbReference type="Proteomes" id="UP000243579"/>
    </source>
</evidence>
<evidence type="ECO:0000256" key="2">
    <source>
        <dbReference type="SAM" id="SignalP"/>
    </source>
</evidence>
<keyword evidence="2" id="KW-0732">Signal</keyword>
<evidence type="ECO:0000256" key="1">
    <source>
        <dbReference type="SAM" id="MobiDB-lite"/>
    </source>
</evidence>
<organism evidence="3 4">
    <name type="scientific">Achlya hypogyna</name>
    <name type="common">Oomycete</name>
    <name type="synonym">Protoachlya hypogyna</name>
    <dbReference type="NCBI Taxonomy" id="1202772"/>
    <lineage>
        <taxon>Eukaryota</taxon>
        <taxon>Sar</taxon>
        <taxon>Stramenopiles</taxon>
        <taxon>Oomycota</taxon>
        <taxon>Saprolegniomycetes</taxon>
        <taxon>Saprolegniales</taxon>
        <taxon>Achlyaceae</taxon>
        <taxon>Achlya</taxon>
    </lineage>
</organism>
<proteinExistence type="predicted"/>
<protein>
    <recommendedName>
        <fullName evidence="5">Secreted protein</fullName>
    </recommendedName>
</protein>
<sequence>MKFTTLLVATVALATQVFGQNTTTAPSSAPTPAPTKCLLQFTSPCKSSSECGDLNGFNLTCIKSGSNKQCNFNGGSTVAKDNQFKAADNLVYQFGDCSTASCTTGHGFTEGLPTTVTCQEPLVCVKEINDNPGVVLKSQCHTCGSCKAQSLKDTRFDCSKVCPLTPAPTTKAPKVPGATGSAASSGSGSETSAPATRAPKTGTPAPTAASSASTALVSGIAVVALAFAQLC</sequence>
<accession>A0A1V9Z710</accession>
<name>A0A1V9Z710_ACHHY</name>
<dbReference type="Proteomes" id="UP000243579">
    <property type="component" value="Unassembled WGS sequence"/>
</dbReference>
<feature type="signal peptide" evidence="2">
    <location>
        <begin position="1"/>
        <end position="19"/>
    </location>
</feature>
<dbReference type="OrthoDB" id="75510at2759"/>
<dbReference type="EMBL" id="JNBR01000396">
    <property type="protein sequence ID" value="OQR93788.1"/>
    <property type="molecule type" value="Genomic_DNA"/>
</dbReference>
<keyword evidence="4" id="KW-1185">Reference proteome</keyword>
<comment type="caution">
    <text evidence="3">The sequence shown here is derived from an EMBL/GenBank/DDBJ whole genome shotgun (WGS) entry which is preliminary data.</text>
</comment>
<feature type="chain" id="PRO_5012484025" description="Secreted protein" evidence="2">
    <location>
        <begin position="20"/>
        <end position="231"/>
    </location>
</feature>
<gene>
    <name evidence="3" type="ORF">ACHHYP_02308</name>
</gene>
<evidence type="ECO:0000313" key="3">
    <source>
        <dbReference type="EMBL" id="OQR93788.1"/>
    </source>
</evidence>
<evidence type="ECO:0008006" key="5">
    <source>
        <dbReference type="Google" id="ProtNLM"/>
    </source>
</evidence>
<dbReference type="AlphaFoldDB" id="A0A1V9Z710"/>
<reference evidence="3 4" key="1">
    <citation type="journal article" date="2014" name="Genome Biol. Evol.">
        <title>The secreted proteins of Achlya hypogyna and Thraustotheca clavata identify the ancestral oomycete secretome and reveal gene acquisitions by horizontal gene transfer.</title>
        <authorList>
            <person name="Misner I."/>
            <person name="Blouin N."/>
            <person name="Leonard G."/>
            <person name="Richards T.A."/>
            <person name="Lane C.E."/>
        </authorList>
    </citation>
    <scope>NUCLEOTIDE SEQUENCE [LARGE SCALE GENOMIC DNA]</scope>
    <source>
        <strain evidence="3 4">ATCC 48635</strain>
    </source>
</reference>